<organism evidence="1 2">
    <name type="scientific">Limnohabitans parvus II-B4</name>
    <dbReference type="NCBI Taxonomy" id="1293052"/>
    <lineage>
        <taxon>Bacteria</taxon>
        <taxon>Pseudomonadati</taxon>
        <taxon>Pseudomonadota</taxon>
        <taxon>Betaproteobacteria</taxon>
        <taxon>Burkholderiales</taxon>
        <taxon>Comamonadaceae</taxon>
        <taxon>Limnohabitans</taxon>
    </lineage>
</organism>
<dbReference type="Proteomes" id="UP000250790">
    <property type="component" value="Unassembled WGS sequence"/>
</dbReference>
<dbReference type="Gene3D" id="3.40.50.1820">
    <property type="entry name" value="alpha/beta hydrolase"/>
    <property type="match status" value="1"/>
</dbReference>
<protein>
    <submittedName>
        <fullName evidence="1">Uncharacterized protein</fullName>
    </submittedName>
</protein>
<comment type="caution">
    <text evidence="1">The sequence shown here is derived from an EMBL/GenBank/DDBJ whole genome shotgun (WGS) entry which is preliminary data.</text>
</comment>
<keyword evidence="2" id="KW-1185">Reference proteome</keyword>
<sequence>MALALLPNAQAQDTQRQVVEALSARSKSEQKVVIRGLLDTAPQANGNVLMVFPGWPGIPRIELRNGQPAFFYLQQHVERMRPVLLAAGISLLTVDCPTDQWGQRGPNPSACDDEFRSSEAYADDVRRLIEQVRNQQTLTRFFAMGHSYGAISSHWLSLRLPDHLAGAIHSATQSIAGGGPFTGYAKSIDQFPHEQVRVPFVYLHHRDDLCRFTPYRFAQRQGSPNRLITVVGGNRWSDPCGKASYHSYDERHEAVGQALVRWINEGVVTPVAGAE</sequence>
<name>A0A315E9U8_9BURK</name>
<proteinExistence type="predicted"/>
<evidence type="ECO:0000313" key="1">
    <source>
        <dbReference type="EMBL" id="PUE52764.1"/>
    </source>
</evidence>
<dbReference type="AlphaFoldDB" id="A0A315E9U8"/>
<evidence type="ECO:0000313" key="2">
    <source>
        <dbReference type="Proteomes" id="UP000250790"/>
    </source>
</evidence>
<reference evidence="1 2" key="1">
    <citation type="submission" date="2017-04" db="EMBL/GenBank/DDBJ databases">
        <title>Unexpected and diverse lifestyles within the genus Limnohabitans.</title>
        <authorList>
            <person name="Kasalicky V."/>
            <person name="Mehrshad M."/>
            <person name="Andrei S.-A."/>
            <person name="Salcher M."/>
            <person name="Kratochvilova H."/>
            <person name="Simek K."/>
            <person name="Ghai R."/>
        </authorList>
    </citation>
    <scope>NUCLEOTIDE SEQUENCE [LARGE SCALE GENOMIC DNA]</scope>
    <source>
        <strain evidence="1 2">II-B4</strain>
    </source>
</reference>
<accession>A0A315E9U8</accession>
<dbReference type="SUPFAM" id="SSF53474">
    <property type="entry name" value="alpha/beta-Hydrolases"/>
    <property type="match status" value="1"/>
</dbReference>
<gene>
    <name evidence="1" type="ORF">B9Z37_11355</name>
</gene>
<dbReference type="EMBL" id="NESN01000004">
    <property type="protein sequence ID" value="PUE52764.1"/>
    <property type="molecule type" value="Genomic_DNA"/>
</dbReference>
<dbReference type="InterPro" id="IPR029058">
    <property type="entry name" value="AB_hydrolase_fold"/>
</dbReference>